<dbReference type="PANTHER" id="PTHR15416">
    <property type="entry name" value="CAMP-DEPENDENT PROTEIN KINASE INHIBITOR/PKI"/>
    <property type="match status" value="1"/>
</dbReference>
<evidence type="ECO:0000256" key="3">
    <source>
        <dbReference type="ARBA" id="ARBA00023013"/>
    </source>
</evidence>
<reference evidence="5" key="2">
    <citation type="submission" date="2025-09" db="UniProtKB">
        <authorList>
            <consortium name="Ensembl"/>
        </authorList>
    </citation>
    <scope>IDENTIFICATION</scope>
</reference>
<comment type="similarity">
    <text evidence="2">Belongs to the PKI family.</text>
</comment>
<dbReference type="InterPro" id="IPR004171">
    <property type="entry name" value="cAMP_dep_PKI"/>
</dbReference>
<feature type="region of interest" description="Disordered" evidence="4">
    <location>
        <begin position="1"/>
        <end position="48"/>
    </location>
</feature>
<evidence type="ECO:0000313" key="5">
    <source>
        <dbReference type="Ensembl" id="ENSAZOP00000008503.1"/>
    </source>
</evidence>
<organism evidence="5 6">
    <name type="scientific">Anas zonorhyncha</name>
    <name type="common">Eastern spot-billed duck</name>
    <dbReference type="NCBI Taxonomy" id="75864"/>
    <lineage>
        <taxon>Eukaryota</taxon>
        <taxon>Metazoa</taxon>
        <taxon>Chordata</taxon>
        <taxon>Craniata</taxon>
        <taxon>Vertebrata</taxon>
        <taxon>Euteleostomi</taxon>
        <taxon>Archelosauria</taxon>
        <taxon>Archosauria</taxon>
        <taxon>Dinosauria</taxon>
        <taxon>Saurischia</taxon>
        <taxon>Theropoda</taxon>
        <taxon>Coelurosauria</taxon>
        <taxon>Aves</taxon>
        <taxon>Neognathae</taxon>
        <taxon>Galloanserae</taxon>
        <taxon>Anseriformes</taxon>
        <taxon>Anatidae</taxon>
        <taxon>Anatinae</taxon>
        <taxon>Anas</taxon>
    </lineage>
</organism>
<feature type="compositionally biased region" description="Basic and acidic residues" evidence="4">
    <location>
        <begin position="1"/>
        <end position="13"/>
    </location>
</feature>
<dbReference type="Ensembl" id="ENSAZOT00000009073.1">
    <property type="protein sequence ID" value="ENSAZOP00000008503.1"/>
    <property type="gene ID" value="ENSAZOG00000005417.1"/>
</dbReference>
<feature type="region of interest" description="Disordered" evidence="4">
    <location>
        <begin position="173"/>
        <end position="200"/>
    </location>
</feature>
<dbReference type="Pfam" id="PF02827">
    <property type="entry name" value="PKI"/>
    <property type="match status" value="1"/>
</dbReference>
<keyword evidence="6" id="KW-1185">Reference proteome</keyword>
<evidence type="ECO:0000256" key="4">
    <source>
        <dbReference type="SAM" id="MobiDB-lite"/>
    </source>
</evidence>
<dbReference type="AlphaFoldDB" id="A0A8B9UIB4"/>
<accession>A0A8B9UIB4</accession>
<reference evidence="5" key="1">
    <citation type="submission" date="2025-08" db="UniProtKB">
        <authorList>
            <consortium name="Ensembl"/>
        </authorList>
    </citation>
    <scope>IDENTIFICATION</scope>
</reference>
<evidence type="ECO:0000256" key="2">
    <source>
        <dbReference type="ARBA" id="ARBA00006393"/>
    </source>
</evidence>
<name>A0A8B9UIB4_9AVES</name>
<dbReference type="Proteomes" id="UP000694549">
    <property type="component" value="Unplaced"/>
</dbReference>
<comment type="function">
    <text evidence="1">Extremely potent competitive inhibitor of cAMP-dependent protein kinase activity, this protein interacts with the catalytic subunit of the enzyme after the cAMP-induced dissociation of its regulatory chains.</text>
</comment>
<evidence type="ECO:0000256" key="1">
    <source>
        <dbReference type="ARBA" id="ARBA00002844"/>
    </source>
</evidence>
<proteinExistence type="inferred from homology"/>
<dbReference type="GO" id="GO:0004862">
    <property type="term" value="F:cAMP-dependent protein kinase inhibitor activity"/>
    <property type="evidence" value="ECO:0007669"/>
    <property type="project" value="InterPro"/>
</dbReference>
<sequence length="200" mass="21087">KGEARPGDLEPGRWRTRPSFCPPPPSTKQNPPSQAAPLGPPGKGVFGGARRFFGGAGCEALARPEAGGRRRRGEPGAHTRDYSGFSLKNRHTHTPGGRLPPRLRPRSAAGPCPALVLLCGYLLAMTDVESTYADFIASGRTGRRNALHDILVSSPGGNSSELALKLSELDINKAEGEGDAQRNPSEQTGEAQGEAAKQES</sequence>
<evidence type="ECO:0000313" key="6">
    <source>
        <dbReference type="Proteomes" id="UP000694549"/>
    </source>
</evidence>
<feature type="region of interest" description="Disordered" evidence="4">
    <location>
        <begin position="63"/>
        <end position="104"/>
    </location>
</feature>
<keyword evidence="3" id="KW-0649">Protein kinase inhibitor</keyword>
<protein>
    <submittedName>
        <fullName evidence="5">cAMP-dependent protein kinase inhibitor alpha</fullName>
    </submittedName>
</protein>